<evidence type="ECO:0000313" key="3">
    <source>
        <dbReference type="EMBL" id="MBB5235150.1"/>
    </source>
</evidence>
<dbReference type="GO" id="GO:0009055">
    <property type="term" value="F:electron transfer activity"/>
    <property type="evidence" value="ECO:0007669"/>
    <property type="project" value="InterPro"/>
</dbReference>
<feature type="compositionally biased region" description="Basic and acidic residues" evidence="1">
    <location>
        <begin position="150"/>
        <end position="162"/>
    </location>
</feature>
<protein>
    <submittedName>
        <fullName evidence="3">Mono/diheme cytochrome c family protein</fullName>
    </submittedName>
</protein>
<dbReference type="Proteomes" id="UP000525389">
    <property type="component" value="Unassembled WGS sequence"/>
</dbReference>
<reference evidence="3 4" key="1">
    <citation type="submission" date="2020-08" db="EMBL/GenBank/DDBJ databases">
        <title>Genomic Encyclopedia of Type Strains, Phase IV (KMG-IV): sequencing the most valuable type-strain genomes for metagenomic binning, comparative biology and taxonomic classification.</title>
        <authorList>
            <person name="Goeker M."/>
        </authorList>
    </citation>
    <scope>NUCLEOTIDE SEQUENCE [LARGE SCALE GENOMIC DNA]</scope>
    <source>
        <strain evidence="3 4">DSM 101791</strain>
    </source>
</reference>
<dbReference type="SUPFAM" id="SSF46626">
    <property type="entry name" value="Cytochrome c"/>
    <property type="match status" value="1"/>
</dbReference>
<organism evidence="3 4">
    <name type="scientific">Deinococcus budaensis</name>
    <dbReference type="NCBI Taxonomy" id="1665626"/>
    <lineage>
        <taxon>Bacteria</taxon>
        <taxon>Thermotogati</taxon>
        <taxon>Deinococcota</taxon>
        <taxon>Deinococci</taxon>
        <taxon>Deinococcales</taxon>
        <taxon>Deinococcaceae</taxon>
        <taxon>Deinococcus</taxon>
    </lineage>
</organism>
<feature type="domain" description="Haem-binding" evidence="2">
    <location>
        <begin position="20"/>
        <end position="146"/>
    </location>
</feature>
<dbReference type="RefSeq" id="WP_184029895.1">
    <property type="nucleotide sequence ID" value="NZ_JACHFN010000009.1"/>
</dbReference>
<evidence type="ECO:0000256" key="1">
    <source>
        <dbReference type="SAM" id="MobiDB-lite"/>
    </source>
</evidence>
<dbReference type="GO" id="GO:0020037">
    <property type="term" value="F:heme binding"/>
    <property type="evidence" value="ECO:0007669"/>
    <property type="project" value="InterPro"/>
</dbReference>
<comment type="caution">
    <text evidence="3">The sequence shown here is derived from an EMBL/GenBank/DDBJ whole genome shotgun (WGS) entry which is preliminary data.</text>
</comment>
<dbReference type="SMART" id="SM01235">
    <property type="entry name" value="Haem_bd"/>
    <property type="match status" value="1"/>
</dbReference>
<feature type="region of interest" description="Disordered" evidence="1">
    <location>
        <begin position="93"/>
        <end position="162"/>
    </location>
</feature>
<dbReference type="InterPro" id="IPR036909">
    <property type="entry name" value="Cyt_c-like_dom_sf"/>
</dbReference>
<feature type="compositionally biased region" description="Basic and acidic residues" evidence="1">
    <location>
        <begin position="126"/>
        <end position="138"/>
    </location>
</feature>
<evidence type="ECO:0000313" key="4">
    <source>
        <dbReference type="Proteomes" id="UP000525389"/>
    </source>
</evidence>
<dbReference type="EMBL" id="JACHFN010000009">
    <property type="protein sequence ID" value="MBB5235150.1"/>
    <property type="molecule type" value="Genomic_DNA"/>
</dbReference>
<dbReference type="Pfam" id="PF14376">
    <property type="entry name" value="Haem_bd"/>
    <property type="match status" value="1"/>
</dbReference>
<gene>
    <name evidence="3" type="ORF">HNQ09_002598</name>
</gene>
<keyword evidence="4" id="KW-1185">Reference proteome</keyword>
<evidence type="ECO:0000259" key="2">
    <source>
        <dbReference type="SMART" id="SM01235"/>
    </source>
</evidence>
<dbReference type="AlphaFoldDB" id="A0A7W8GGG6"/>
<name>A0A7W8GGG6_9DEIO</name>
<dbReference type="InterPro" id="IPR025992">
    <property type="entry name" value="Haem-bd"/>
</dbReference>
<proteinExistence type="predicted"/>
<accession>A0A7W8GGG6</accession>
<sequence>MPRLTHPRRFSPLRLLAWLLAAFVVLQLVPYGRAHSNPPVRATPNWDSAQTRELFARACADCHSNATQWPWYSNVAPVSWLVQRHVDEGRAQFNASEPGFGREAEEAAEQVEQGEMPEPTYLPLHPEARLSAPERDMLIRGLAATFGSERGGEGGERGGSKD</sequence>